<dbReference type="EMBL" id="JYDP01002190">
    <property type="protein sequence ID" value="KRY97247.1"/>
    <property type="molecule type" value="Genomic_DNA"/>
</dbReference>
<evidence type="ECO:0000313" key="1">
    <source>
        <dbReference type="EMBL" id="KRY97247.1"/>
    </source>
</evidence>
<keyword evidence="2" id="KW-1185">Reference proteome</keyword>
<accession>A0A0V1GG45</accession>
<evidence type="ECO:0000313" key="2">
    <source>
        <dbReference type="Proteomes" id="UP000055024"/>
    </source>
</evidence>
<protein>
    <submittedName>
        <fullName evidence="1">Uncharacterized protein</fullName>
    </submittedName>
</protein>
<organism evidence="1 2">
    <name type="scientific">Trichinella zimbabwensis</name>
    <dbReference type="NCBI Taxonomy" id="268475"/>
    <lineage>
        <taxon>Eukaryota</taxon>
        <taxon>Metazoa</taxon>
        <taxon>Ecdysozoa</taxon>
        <taxon>Nematoda</taxon>
        <taxon>Enoplea</taxon>
        <taxon>Dorylaimia</taxon>
        <taxon>Trichinellida</taxon>
        <taxon>Trichinellidae</taxon>
        <taxon>Trichinella</taxon>
    </lineage>
</organism>
<comment type="caution">
    <text evidence="1">The sequence shown here is derived from an EMBL/GenBank/DDBJ whole genome shotgun (WGS) entry which is preliminary data.</text>
</comment>
<gene>
    <name evidence="1" type="ORF">T11_13120</name>
</gene>
<sequence>MKDLEKGPKELKGLVALAAYVSEDGLVGHQ</sequence>
<name>A0A0V1GG45_9BILA</name>
<dbReference type="OrthoDB" id="10392868at2759"/>
<reference evidence="1 2" key="1">
    <citation type="submission" date="2015-01" db="EMBL/GenBank/DDBJ databases">
        <title>Evolution of Trichinella species and genotypes.</title>
        <authorList>
            <person name="Korhonen P.K."/>
            <person name="Edoardo P."/>
            <person name="Giuseppe L.R."/>
            <person name="Gasser R.B."/>
        </authorList>
    </citation>
    <scope>NUCLEOTIDE SEQUENCE [LARGE SCALE GENOMIC DNA]</scope>
    <source>
        <strain evidence="1">ISS1029</strain>
    </source>
</reference>
<proteinExistence type="predicted"/>
<dbReference type="Proteomes" id="UP000055024">
    <property type="component" value="Unassembled WGS sequence"/>
</dbReference>
<dbReference type="AlphaFoldDB" id="A0A0V1GG45"/>